<evidence type="ECO:0000313" key="2">
    <source>
        <dbReference type="Proteomes" id="UP000316008"/>
    </source>
</evidence>
<dbReference type="Proteomes" id="UP000316008">
    <property type="component" value="Unassembled WGS sequence"/>
</dbReference>
<name>A0A556MGN8_9FLAO</name>
<keyword evidence="2" id="KW-1185">Reference proteome</keyword>
<dbReference type="AlphaFoldDB" id="A0A556MGN8"/>
<sequence>MKRIIIIILGIALLVGLGIFTSQLISKKGKSDEQLAAFNFEIKDTASVNKIIITEPNGMEMTLVRNGSTWTDDKGQCVQPVLVFNILEALYNVRFKGYIPENSMKTVINRISTLGIKVQYFQNDNWSKTWYIGGSTSDHHGTYMLIESAEAGKSDLPVIAEIKGMKGIIEPRFFADPRKWQCSGIFAYQMEEIAEVNVKFTGRPDRSFEVRKIKKDYLVKFGGKYLTSLDTNMVYRYLLNFKRINFENPNYELNDKQLDSLKRSTPFCELKIRTTKGEKKKLRMFRIKATGDPEVDDFGDQATYDINRFWCELPDGQVVKCQYFVFNPLIMGHIYFNPNRYATTQ</sequence>
<comment type="caution">
    <text evidence="1">The sequence shown here is derived from an EMBL/GenBank/DDBJ whole genome shotgun (WGS) entry which is preliminary data.</text>
</comment>
<protein>
    <recommendedName>
        <fullName evidence="3">DUF4340 domain-containing protein</fullName>
    </recommendedName>
</protein>
<proteinExistence type="predicted"/>
<reference evidence="1 2" key="1">
    <citation type="submission" date="2019-07" db="EMBL/GenBank/DDBJ databases">
        <authorList>
            <person name="Huq M.A."/>
        </authorList>
    </citation>
    <scope>NUCLEOTIDE SEQUENCE [LARGE SCALE GENOMIC DNA]</scope>
    <source>
        <strain evidence="1 2">MAH-3</strain>
    </source>
</reference>
<dbReference type="OrthoDB" id="931346at2"/>
<organism evidence="1 2">
    <name type="scientific">Fluviicola chungangensis</name>
    <dbReference type="NCBI Taxonomy" id="2597671"/>
    <lineage>
        <taxon>Bacteria</taxon>
        <taxon>Pseudomonadati</taxon>
        <taxon>Bacteroidota</taxon>
        <taxon>Flavobacteriia</taxon>
        <taxon>Flavobacteriales</taxon>
        <taxon>Crocinitomicaceae</taxon>
        <taxon>Fluviicola</taxon>
    </lineage>
</organism>
<accession>A0A556MGN8</accession>
<dbReference type="RefSeq" id="WP_144334643.1">
    <property type="nucleotide sequence ID" value="NZ_VLPL01000012.1"/>
</dbReference>
<evidence type="ECO:0008006" key="3">
    <source>
        <dbReference type="Google" id="ProtNLM"/>
    </source>
</evidence>
<evidence type="ECO:0000313" key="1">
    <source>
        <dbReference type="EMBL" id="TSJ39104.1"/>
    </source>
</evidence>
<gene>
    <name evidence="1" type="ORF">FO442_18200</name>
</gene>
<dbReference type="EMBL" id="VLPL01000012">
    <property type="protein sequence ID" value="TSJ39104.1"/>
    <property type="molecule type" value="Genomic_DNA"/>
</dbReference>